<protein>
    <submittedName>
        <fullName evidence="1">OXP1</fullName>
    </submittedName>
</protein>
<reference evidence="1" key="2">
    <citation type="journal article" date="2015" name="Data Brief">
        <title>Shoot transcriptome of the giant reed, Arundo donax.</title>
        <authorList>
            <person name="Barrero R.A."/>
            <person name="Guerrero F.D."/>
            <person name="Moolhuijzen P."/>
            <person name="Goolsby J.A."/>
            <person name="Tidwell J."/>
            <person name="Bellgard S.E."/>
            <person name="Bellgard M.I."/>
        </authorList>
    </citation>
    <scope>NUCLEOTIDE SEQUENCE</scope>
    <source>
        <tissue evidence="1">Shoot tissue taken approximately 20 cm above the soil surface</tissue>
    </source>
</reference>
<accession>A0A0A9CQP9</accession>
<organism evidence="1">
    <name type="scientific">Arundo donax</name>
    <name type="common">Giant reed</name>
    <name type="synonym">Donax arundinaceus</name>
    <dbReference type="NCBI Taxonomy" id="35708"/>
    <lineage>
        <taxon>Eukaryota</taxon>
        <taxon>Viridiplantae</taxon>
        <taxon>Streptophyta</taxon>
        <taxon>Embryophyta</taxon>
        <taxon>Tracheophyta</taxon>
        <taxon>Spermatophyta</taxon>
        <taxon>Magnoliopsida</taxon>
        <taxon>Liliopsida</taxon>
        <taxon>Poales</taxon>
        <taxon>Poaceae</taxon>
        <taxon>PACMAD clade</taxon>
        <taxon>Arundinoideae</taxon>
        <taxon>Arundineae</taxon>
        <taxon>Arundo</taxon>
    </lineage>
</organism>
<dbReference type="EMBL" id="GBRH01222185">
    <property type="protein sequence ID" value="JAD75710.1"/>
    <property type="molecule type" value="Transcribed_RNA"/>
</dbReference>
<evidence type="ECO:0000313" key="1">
    <source>
        <dbReference type="EMBL" id="JAD75710.1"/>
    </source>
</evidence>
<dbReference type="AlphaFoldDB" id="A0A0A9CQP9"/>
<sequence>MHPSLRKNAHNNRPAEFNLPYKAITTSVETKTSAVLPDAESVQKNRVSLLKDLGVSHRCVCHVTLNTTCAIPGWASSATTSNSLVVTKGVISKGQIVHTALRAGTGLERHQDNIRRSLRG</sequence>
<reference evidence="1" key="1">
    <citation type="submission" date="2014-09" db="EMBL/GenBank/DDBJ databases">
        <authorList>
            <person name="Magalhaes I.L.F."/>
            <person name="Oliveira U."/>
            <person name="Santos F.R."/>
            <person name="Vidigal T.H.D.A."/>
            <person name="Brescovit A.D."/>
            <person name="Santos A.J."/>
        </authorList>
    </citation>
    <scope>NUCLEOTIDE SEQUENCE</scope>
    <source>
        <tissue evidence="1">Shoot tissue taken approximately 20 cm above the soil surface</tissue>
    </source>
</reference>
<name>A0A0A9CQP9_ARUDO</name>
<proteinExistence type="predicted"/>